<evidence type="ECO:0000256" key="1">
    <source>
        <dbReference type="SAM" id="Phobius"/>
    </source>
</evidence>
<dbReference type="RefSeq" id="WP_110364008.1">
    <property type="nucleotide sequence ID" value="NZ_QFLI01000017.1"/>
</dbReference>
<keyword evidence="1" id="KW-0472">Membrane</keyword>
<reference evidence="2 3" key="1">
    <citation type="submission" date="2018-05" db="EMBL/GenBank/DDBJ databases">
        <title>Marinifilum breve JC075T sp. nov., a marine bacterium isolated from Yongle Blue Hole in the South China Sea.</title>
        <authorList>
            <person name="Fu T."/>
        </authorList>
    </citation>
    <scope>NUCLEOTIDE SEQUENCE [LARGE SCALE GENOMIC DNA]</scope>
    <source>
        <strain evidence="2 3">JC075</strain>
    </source>
</reference>
<accession>A0A2V3ZR42</accession>
<name>A0A2V3ZR42_9BACT</name>
<evidence type="ECO:0000313" key="3">
    <source>
        <dbReference type="Proteomes" id="UP000248079"/>
    </source>
</evidence>
<dbReference type="OrthoDB" id="676730at2"/>
<organism evidence="2 3">
    <name type="scientific">Marinifilum breve</name>
    <dbReference type="NCBI Taxonomy" id="2184082"/>
    <lineage>
        <taxon>Bacteria</taxon>
        <taxon>Pseudomonadati</taxon>
        <taxon>Bacteroidota</taxon>
        <taxon>Bacteroidia</taxon>
        <taxon>Marinilabiliales</taxon>
        <taxon>Marinifilaceae</taxon>
    </lineage>
</organism>
<dbReference type="EMBL" id="QFLI01000017">
    <property type="protein sequence ID" value="PXX95186.1"/>
    <property type="molecule type" value="Genomic_DNA"/>
</dbReference>
<protein>
    <submittedName>
        <fullName evidence="2">Uncharacterized protein</fullName>
    </submittedName>
</protein>
<proteinExistence type="predicted"/>
<dbReference type="AlphaFoldDB" id="A0A2V3ZR42"/>
<comment type="caution">
    <text evidence="2">The sequence shown here is derived from an EMBL/GenBank/DDBJ whole genome shotgun (WGS) entry which is preliminary data.</text>
</comment>
<dbReference type="Proteomes" id="UP000248079">
    <property type="component" value="Unassembled WGS sequence"/>
</dbReference>
<keyword evidence="3" id="KW-1185">Reference proteome</keyword>
<feature type="transmembrane region" description="Helical" evidence="1">
    <location>
        <begin position="7"/>
        <end position="26"/>
    </location>
</feature>
<sequence>MNNKKTMYILLPLVLVLWGYIIYRFVEQANPELNFANSEPPPLKFNSNKVEKKSYQLLLDYQDPFLRSTNVKNEQADDIHNENQNLVRRLHAWNWPNFTYSGCIRNHKKVVGLLQINSSNLLVQQGQVYHDFKVYQLYSDSIIMEREGEKRTIVKHRN</sequence>
<keyword evidence="1" id="KW-1133">Transmembrane helix</keyword>
<keyword evidence="1" id="KW-0812">Transmembrane</keyword>
<gene>
    <name evidence="2" type="ORF">DF185_22675</name>
</gene>
<evidence type="ECO:0000313" key="2">
    <source>
        <dbReference type="EMBL" id="PXX95186.1"/>
    </source>
</evidence>